<keyword evidence="2" id="KW-1185">Reference proteome</keyword>
<gene>
    <name evidence="1" type="ORF">SPELUC_LOCUS1116</name>
</gene>
<protein>
    <submittedName>
        <fullName evidence="1">15692_t:CDS:1</fullName>
    </submittedName>
</protein>
<name>A0ACA9K814_9GLOM</name>
<accession>A0ACA9K814</accession>
<reference evidence="1" key="1">
    <citation type="submission" date="2021-06" db="EMBL/GenBank/DDBJ databases">
        <authorList>
            <person name="Kallberg Y."/>
            <person name="Tangrot J."/>
            <person name="Rosling A."/>
        </authorList>
    </citation>
    <scope>NUCLEOTIDE SEQUENCE</scope>
    <source>
        <strain evidence="1">28 12/20/2015</strain>
    </source>
</reference>
<comment type="caution">
    <text evidence="1">The sequence shown here is derived from an EMBL/GenBank/DDBJ whole genome shotgun (WGS) entry which is preliminary data.</text>
</comment>
<dbReference type="Proteomes" id="UP000789366">
    <property type="component" value="Unassembled WGS sequence"/>
</dbReference>
<proteinExistence type="predicted"/>
<dbReference type="EMBL" id="CAJVPW010000528">
    <property type="protein sequence ID" value="CAG8457700.1"/>
    <property type="molecule type" value="Genomic_DNA"/>
</dbReference>
<sequence length="41" mass="4735">MTNKNKKIEEFLSEANRNNKVTAQSSAKLSVDVMFFFDSQH</sequence>
<feature type="non-terminal residue" evidence="1">
    <location>
        <position position="41"/>
    </location>
</feature>
<evidence type="ECO:0000313" key="2">
    <source>
        <dbReference type="Proteomes" id="UP000789366"/>
    </source>
</evidence>
<evidence type="ECO:0000313" key="1">
    <source>
        <dbReference type="EMBL" id="CAG8457700.1"/>
    </source>
</evidence>
<organism evidence="1 2">
    <name type="scientific">Cetraspora pellucida</name>
    <dbReference type="NCBI Taxonomy" id="1433469"/>
    <lineage>
        <taxon>Eukaryota</taxon>
        <taxon>Fungi</taxon>
        <taxon>Fungi incertae sedis</taxon>
        <taxon>Mucoromycota</taxon>
        <taxon>Glomeromycotina</taxon>
        <taxon>Glomeromycetes</taxon>
        <taxon>Diversisporales</taxon>
        <taxon>Gigasporaceae</taxon>
        <taxon>Cetraspora</taxon>
    </lineage>
</organism>